<dbReference type="InterPro" id="IPR043143">
    <property type="entry name" value="Mal/L-sulf/L-lact_DH-like_NADP"/>
</dbReference>
<dbReference type="RefSeq" id="WP_218154416.1">
    <property type="nucleotide sequence ID" value="NZ_FOOK01000007.1"/>
</dbReference>
<comment type="similarity">
    <text evidence="1">Belongs to the LDH2/MDH2 oxidoreductase family.</text>
</comment>
<dbReference type="InterPro" id="IPR036111">
    <property type="entry name" value="Mal/L-sulfo/L-lacto_DH-like_sf"/>
</dbReference>
<organism evidence="3 4">
    <name type="scientific">Planifilum fulgidum</name>
    <dbReference type="NCBI Taxonomy" id="201973"/>
    <lineage>
        <taxon>Bacteria</taxon>
        <taxon>Bacillati</taxon>
        <taxon>Bacillota</taxon>
        <taxon>Bacilli</taxon>
        <taxon>Bacillales</taxon>
        <taxon>Thermoactinomycetaceae</taxon>
        <taxon>Planifilum</taxon>
    </lineage>
</organism>
<dbReference type="SUPFAM" id="SSF89733">
    <property type="entry name" value="L-sulfolactate dehydrogenase-like"/>
    <property type="match status" value="1"/>
</dbReference>
<protein>
    <submittedName>
        <fullName evidence="3">Malate/lactate/ureidoglycolate dehydrogenase, LDH2 family</fullName>
    </submittedName>
</protein>
<dbReference type="Proteomes" id="UP000198661">
    <property type="component" value="Unassembled WGS sequence"/>
</dbReference>
<reference evidence="3 4" key="1">
    <citation type="submission" date="2016-10" db="EMBL/GenBank/DDBJ databases">
        <authorList>
            <person name="de Groot N.N."/>
        </authorList>
    </citation>
    <scope>NUCLEOTIDE SEQUENCE [LARGE SCALE GENOMIC DNA]</scope>
    <source>
        <strain evidence="3 4">DSM 44945</strain>
    </source>
</reference>
<dbReference type="Gene3D" id="3.30.1370.60">
    <property type="entry name" value="Hypothetical oxidoreductase yiak, domain 2"/>
    <property type="match status" value="1"/>
</dbReference>
<evidence type="ECO:0000256" key="2">
    <source>
        <dbReference type="ARBA" id="ARBA00023002"/>
    </source>
</evidence>
<proteinExistence type="inferred from homology"/>
<keyword evidence="2" id="KW-0560">Oxidoreductase</keyword>
<dbReference type="Gene3D" id="1.10.1530.10">
    <property type="match status" value="1"/>
</dbReference>
<dbReference type="PANTHER" id="PTHR11091:SF0">
    <property type="entry name" value="MALATE DEHYDROGENASE"/>
    <property type="match status" value="1"/>
</dbReference>
<sequence>MGMKRYRAEDLHRFAKAVLTSLKVPAGDAETVSDSLIRSDLAGIDSHGISRLTIYAKRVREGRIAARPDIRIARSGAVLRVDGGNGLGQVVAMRSLEAAVSVAGQSGLAGIAIRRSNHYGAASYFCEWACRKNLALMALTNSPPGIPPHGGKRAFLGTNPVAFGFPTRKGPPLIVDMSSSVVARGKIILAARRGQPIPPGWAVDREGRETTDPAEALRGAVLPVGGVKGYALAAAVEVLSGVLSGAAFGPHVRNLYEEGHAAADVGHFFILMDISRWMPIDTYFRRMEQFLRELKAVPRAEGAEEILYPGEGRERRIRRRLREGIPLSREVVSDLEELGRSCDVPFPGPIGREGKQG</sequence>
<evidence type="ECO:0000313" key="4">
    <source>
        <dbReference type="Proteomes" id="UP000198661"/>
    </source>
</evidence>
<accession>A0A1I2MET7</accession>
<dbReference type="GO" id="GO:0016491">
    <property type="term" value="F:oxidoreductase activity"/>
    <property type="evidence" value="ECO:0007669"/>
    <property type="project" value="UniProtKB-KW"/>
</dbReference>
<dbReference type="InterPro" id="IPR003767">
    <property type="entry name" value="Malate/L-lactate_DH-like"/>
</dbReference>
<name>A0A1I2MET7_9BACL</name>
<dbReference type="EMBL" id="FOOK01000007">
    <property type="protein sequence ID" value="SFF87701.1"/>
    <property type="molecule type" value="Genomic_DNA"/>
</dbReference>
<dbReference type="AlphaFoldDB" id="A0A1I2MET7"/>
<dbReference type="Pfam" id="PF02615">
    <property type="entry name" value="Ldh_2"/>
    <property type="match status" value="1"/>
</dbReference>
<keyword evidence="4" id="KW-1185">Reference proteome</keyword>
<evidence type="ECO:0000256" key="1">
    <source>
        <dbReference type="ARBA" id="ARBA00006056"/>
    </source>
</evidence>
<dbReference type="PANTHER" id="PTHR11091">
    <property type="entry name" value="OXIDOREDUCTASE-RELATED"/>
    <property type="match status" value="1"/>
</dbReference>
<evidence type="ECO:0000313" key="3">
    <source>
        <dbReference type="EMBL" id="SFF87701.1"/>
    </source>
</evidence>
<dbReference type="InterPro" id="IPR043144">
    <property type="entry name" value="Mal/L-sulf/L-lact_DH-like_ah"/>
</dbReference>
<gene>
    <name evidence="3" type="ORF">SAMN04488025_10774</name>
</gene>
<dbReference type="STRING" id="201973.SAMN04488025_10774"/>